<dbReference type="InParanoid" id="A0A409XWR0"/>
<evidence type="ECO:0000256" key="3">
    <source>
        <dbReference type="SAM" id="MobiDB-lite"/>
    </source>
</evidence>
<feature type="signal peptide" evidence="4">
    <location>
        <begin position="1"/>
        <end position="28"/>
    </location>
</feature>
<dbReference type="SUPFAM" id="SSF48230">
    <property type="entry name" value="Chondroitin AC/alginate lyase"/>
    <property type="match status" value="1"/>
</dbReference>
<feature type="compositionally biased region" description="Polar residues" evidence="3">
    <location>
        <begin position="436"/>
        <end position="448"/>
    </location>
</feature>
<proteinExistence type="predicted"/>
<organism evidence="6 7">
    <name type="scientific">Gymnopilus dilepis</name>
    <dbReference type="NCBI Taxonomy" id="231916"/>
    <lineage>
        <taxon>Eukaryota</taxon>
        <taxon>Fungi</taxon>
        <taxon>Dikarya</taxon>
        <taxon>Basidiomycota</taxon>
        <taxon>Agaricomycotina</taxon>
        <taxon>Agaricomycetes</taxon>
        <taxon>Agaricomycetidae</taxon>
        <taxon>Agaricales</taxon>
        <taxon>Agaricineae</taxon>
        <taxon>Hymenogastraceae</taxon>
        <taxon>Gymnopilus</taxon>
    </lineage>
</organism>
<dbReference type="InterPro" id="IPR008397">
    <property type="entry name" value="Alginate_lyase_dom"/>
</dbReference>
<evidence type="ECO:0000313" key="6">
    <source>
        <dbReference type="EMBL" id="PPQ95204.1"/>
    </source>
</evidence>
<feature type="compositionally biased region" description="Low complexity" evidence="3">
    <location>
        <begin position="449"/>
        <end position="462"/>
    </location>
</feature>
<dbReference type="EMBL" id="NHYE01001431">
    <property type="protein sequence ID" value="PPQ95204.1"/>
    <property type="molecule type" value="Genomic_DNA"/>
</dbReference>
<name>A0A409XWR0_9AGAR</name>
<dbReference type="Gene3D" id="1.50.10.100">
    <property type="entry name" value="Chondroitin AC/alginate lyase"/>
    <property type="match status" value="1"/>
</dbReference>
<evidence type="ECO:0000256" key="2">
    <source>
        <dbReference type="ARBA" id="ARBA00023239"/>
    </source>
</evidence>
<keyword evidence="2" id="KW-0456">Lyase</keyword>
<evidence type="ECO:0000259" key="5">
    <source>
        <dbReference type="Pfam" id="PF05426"/>
    </source>
</evidence>
<feature type="region of interest" description="Disordered" evidence="3">
    <location>
        <begin position="434"/>
        <end position="462"/>
    </location>
</feature>
<evidence type="ECO:0000256" key="4">
    <source>
        <dbReference type="SAM" id="SignalP"/>
    </source>
</evidence>
<evidence type="ECO:0000313" key="7">
    <source>
        <dbReference type="Proteomes" id="UP000284706"/>
    </source>
</evidence>
<dbReference type="Proteomes" id="UP000284706">
    <property type="component" value="Unassembled WGS sequence"/>
</dbReference>
<sequence>MITFSVPSVRFTLLQFITIFSFVSTAFGQTVYANDFVDPDYILAGNFDTHTGRAQQTIVSWAQKLAVGGPWSVINKTVSPPSGDKHDYLSWAPYWWPDCSGVGNTTALSDQQVWTTCPYKNRDGQFNPDARLVNNVGDFQDLSEAVFYSTVAWAIGNKVNTSFETNAVQFIKTWFLDPDTKMNPNLNYGQMIRGPGGEPGDHTGVLDLKGMTKIVNAILILRKAGSTAWTTDLDNQMVAWTKQYITWLTTADIAVQESKATNNHGSFYYNQLTALRLLVNDTDGAKASSNAYFSGIFMNQIAANGEQPLEASRTRPYHYRCYNLAAMIANARLAKYADPSSTFWNKTTAAGATIKSALDFAMGVSPSASGETSYAEELYPNVAAIASVYGDASNNYENFLKKADGEFNQQPYMLWDQPFAVDLASGLATTPAAHKSATTASPASQHKPSTSSSGQKSKESASSASSVKTAGSWLMLSIGVLTGVQVF</sequence>
<gene>
    <name evidence="6" type="ORF">CVT26_014895</name>
</gene>
<accession>A0A409XWR0</accession>
<reference evidence="6 7" key="1">
    <citation type="journal article" date="2018" name="Evol. Lett.">
        <title>Horizontal gene cluster transfer increased hallucinogenic mushroom diversity.</title>
        <authorList>
            <person name="Reynolds H.T."/>
            <person name="Vijayakumar V."/>
            <person name="Gluck-Thaler E."/>
            <person name="Korotkin H.B."/>
            <person name="Matheny P.B."/>
            <person name="Slot J.C."/>
        </authorList>
    </citation>
    <scope>NUCLEOTIDE SEQUENCE [LARGE SCALE GENOMIC DNA]</scope>
    <source>
        <strain evidence="6 7">SRW20</strain>
    </source>
</reference>
<dbReference type="STRING" id="231916.A0A409XWR0"/>
<evidence type="ECO:0000256" key="1">
    <source>
        <dbReference type="ARBA" id="ARBA00022729"/>
    </source>
</evidence>
<keyword evidence="7" id="KW-1185">Reference proteome</keyword>
<feature type="chain" id="PRO_5019346853" description="Alginate lyase domain-containing protein" evidence="4">
    <location>
        <begin position="29"/>
        <end position="487"/>
    </location>
</feature>
<dbReference type="GO" id="GO:0016829">
    <property type="term" value="F:lyase activity"/>
    <property type="evidence" value="ECO:0007669"/>
    <property type="project" value="UniProtKB-KW"/>
</dbReference>
<dbReference type="Pfam" id="PF05426">
    <property type="entry name" value="Alginate_lyase"/>
    <property type="match status" value="1"/>
</dbReference>
<dbReference type="InterPro" id="IPR008929">
    <property type="entry name" value="Chondroitin_lyas"/>
</dbReference>
<dbReference type="AlphaFoldDB" id="A0A409XWR0"/>
<keyword evidence="1 4" id="KW-0732">Signal</keyword>
<feature type="domain" description="Alginate lyase" evidence="5">
    <location>
        <begin position="75"/>
        <end position="362"/>
    </location>
</feature>
<comment type="caution">
    <text evidence="6">The sequence shown here is derived from an EMBL/GenBank/DDBJ whole genome shotgun (WGS) entry which is preliminary data.</text>
</comment>
<dbReference type="GO" id="GO:0042597">
    <property type="term" value="C:periplasmic space"/>
    <property type="evidence" value="ECO:0007669"/>
    <property type="project" value="InterPro"/>
</dbReference>
<dbReference type="OrthoDB" id="63533at2759"/>
<protein>
    <recommendedName>
        <fullName evidence="5">Alginate lyase domain-containing protein</fullName>
    </recommendedName>
</protein>